<dbReference type="EMBL" id="JAGGJZ010000010">
    <property type="protein sequence ID" value="MBP1890708.1"/>
    <property type="molecule type" value="Genomic_DNA"/>
</dbReference>
<protein>
    <submittedName>
        <fullName evidence="1">Nucleic-acid-binding protein</fullName>
    </submittedName>
</protein>
<proteinExistence type="predicted"/>
<evidence type="ECO:0000313" key="2">
    <source>
        <dbReference type="Proteomes" id="UP000783390"/>
    </source>
</evidence>
<dbReference type="Proteomes" id="UP000783390">
    <property type="component" value="Unassembled WGS sequence"/>
</dbReference>
<dbReference type="RefSeq" id="WP_061415978.1">
    <property type="nucleotide sequence ID" value="NZ_JAGGJZ010000010.1"/>
</dbReference>
<name>A0ABS4F382_9CLOT</name>
<organism evidence="1 2">
    <name type="scientific">Clostridium moniliforme</name>
    <dbReference type="NCBI Taxonomy" id="39489"/>
    <lineage>
        <taxon>Bacteria</taxon>
        <taxon>Bacillati</taxon>
        <taxon>Bacillota</taxon>
        <taxon>Clostridia</taxon>
        <taxon>Eubacteriales</taxon>
        <taxon>Clostridiaceae</taxon>
        <taxon>Clostridium</taxon>
    </lineage>
</organism>
<sequence length="94" mass="11122">MIKEKVLEVIRHLQLTIPNKKDVANCYDKVSQVQKQDFLDAVKCYEGRVYPSFEKILYDKYVYALNAKFNGMTMFDYLMIHGNFKVKRATSFKI</sequence>
<reference evidence="1 2" key="1">
    <citation type="submission" date="2021-03" db="EMBL/GenBank/DDBJ databases">
        <title>Genomic Encyclopedia of Type Strains, Phase IV (KMG-IV): sequencing the most valuable type-strain genomes for metagenomic binning, comparative biology and taxonomic classification.</title>
        <authorList>
            <person name="Goeker M."/>
        </authorList>
    </citation>
    <scope>NUCLEOTIDE SEQUENCE [LARGE SCALE GENOMIC DNA]</scope>
    <source>
        <strain evidence="1 2">DSM 3984</strain>
    </source>
</reference>
<keyword evidence="2" id="KW-1185">Reference proteome</keyword>
<comment type="caution">
    <text evidence="1">The sequence shown here is derived from an EMBL/GenBank/DDBJ whole genome shotgun (WGS) entry which is preliminary data.</text>
</comment>
<accession>A0ABS4F382</accession>
<evidence type="ECO:0000313" key="1">
    <source>
        <dbReference type="EMBL" id="MBP1890708.1"/>
    </source>
</evidence>
<gene>
    <name evidence="1" type="ORF">J2Z53_002320</name>
</gene>